<dbReference type="Pfam" id="PF00089">
    <property type="entry name" value="Trypsin"/>
    <property type="match status" value="1"/>
</dbReference>
<keyword evidence="9" id="KW-1185">Reference proteome</keyword>
<gene>
    <name evidence="8" type="ORF">J4032_07155</name>
</gene>
<comment type="similarity">
    <text evidence="1">Belongs to the peptidase S1 family.</text>
</comment>
<dbReference type="InterPro" id="IPR013517">
    <property type="entry name" value="FG-GAP"/>
</dbReference>
<keyword evidence="4" id="KW-0645">Protease</keyword>
<dbReference type="PANTHER" id="PTHR24276">
    <property type="entry name" value="POLYSERASE-RELATED"/>
    <property type="match status" value="1"/>
</dbReference>
<feature type="region of interest" description="Disordered" evidence="5">
    <location>
        <begin position="70"/>
        <end position="103"/>
    </location>
</feature>
<keyword evidence="4" id="KW-0720">Serine protease</keyword>
<proteinExistence type="inferred from homology"/>
<keyword evidence="4" id="KW-0378">Hydrolase</keyword>
<evidence type="ECO:0000259" key="7">
    <source>
        <dbReference type="PROSITE" id="PS50240"/>
    </source>
</evidence>
<feature type="compositionally biased region" description="Low complexity" evidence="5">
    <location>
        <begin position="74"/>
        <end position="99"/>
    </location>
</feature>
<dbReference type="Gene3D" id="2.40.10.10">
    <property type="entry name" value="Trypsin-like serine proteases"/>
    <property type="match status" value="1"/>
</dbReference>
<dbReference type="InterPro" id="IPR001254">
    <property type="entry name" value="Trypsin_dom"/>
</dbReference>
<accession>A0ABY3WJ07</accession>
<dbReference type="EMBL" id="CP071872">
    <property type="protein sequence ID" value="UNM11332.1"/>
    <property type="molecule type" value="Genomic_DNA"/>
</dbReference>
<dbReference type="InterPro" id="IPR018114">
    <property type="entry name" value="TRYPSIN_HIS"/>
</dbReference>
<dbReference type="SUPFAM" id="SSF50494">
    <property type="entry name" value="Trypsin-like serine proteases"/>
    <property type="match status" value="1"/>
</dbReference>
<dbReference type="InterPro" id="IPR028994">
    <property type="entry name" value="Integrin_alpha_N"/>
</dbReference>
<feature type="region of interest" description="Disordered" evidence="5">
    <location>
        <begin position="35"/>
        <end position="54"/>
    </location>
</feature>
<name>A0ABY3WJ07_9ACTN</name>
<dbReference type="RefSeq" id="WP_242329879.1">
    <property type="nucleotide sequence ID" value="NZ_CP071872.1"/>
</dbReference>
<reference evidence="8 9" key="1">
    <citation type="submission" date="2021-03" db="EMBL/GenBank/DDBJ databases">
        <title>Complete genome of Streptomyces formicae strain 1H-GS9 (DSM 100524).</title>
        <authorList>
            <person name="Atanasov K.E."/>
            <person name="Altabella T."/>
            <person name="Ferrer A."/>
        </authorList>
    </citation>
    <scope>NUCLEOTIDE SEQUENCE [LARGE SCALE GENOMIC DNA]</scope>
    <source>
        <strain evidence="8 9">1H-GS9</strain>
    </source>
</reference>
<keyword evidence="3" id="KW-1015">Disulfide bond</keyword>
<dbReference type="InterPro" id="IPR050430">
    <property type="entry name" value="Peptidase_S1"/>
</dbReference>
<evidence type="ECO:0000256" key="2">
    <source>
        <dbReference type="ARBA" id="ARBA00022729"/>
    </source>
</evidence>
<dbReference type="InterPro" id="IPR001314">
    <property type="entry name" value="Peptidase_S1A"/>
</dbReference>
<dbReference type="PROSITE" id="PS50240">
    <property type="entry name" value="TRYPSIN_DOM"/>
    <property type="match status" value="1"/>
</dbReference>
<feature type="signal peptide" evidence="6">
    <location>
        <begin position="1"/>
        <end position="32"/>
    </location>
</feature>
<dbReference type="PROSITE" id="PS00135">
    <property type="entry name" value="TRYPSIN_SER"/>
    <property type="match status" value="1"/>
</dbReference>
<keyword evidence="2 6" id="KW-0732">Signal</keyword>
<dbReference type="Pfam" id="PF13517">
    <property type="entry name" value="FG-GAP_3"/>
    <property type="match status" value="1"/>
</dbReference>
<evidence type="ECO:0000256" key="6">
    <source>
        <dbReference type="SAM" id="SignalP"/>
    </source>
</evidence>
<dbReference type="Proteomes" id="UP000828924">
    <property type="component" value="Chromosome"/>
</dbReference>
<dbReference type="PROSITE" id="PS00134">
    <property type="entry name" value="TRYPSIN_HIS"/>
    <property type="match status" value="1"/>
</dbReference>
<evidence type="ECO:0000256" key="5">
    <source>
        <dbReference type="SAM" id="MobiDB-lite"/>
    </source>
</evidence>
<protein>
    <submittedName>
        <fullName evidence="8">Trypsin-like serine protease</fullName>
    </submittedName>
</protein>
<dbReference type="Gene3D" id="2.40.128.340">
    <property type="match status" value="1"/>
</dbReference>
<dbReference type="InterPro" id="IPR033116">
    <property type="entry name" value="TRYPSIN_SER"/>
</dbReference>
<dbReference type="InterPro" id="IPR043504">
    <property type="entry name" value="Peptidase_S1_PA_chymotrypsin"/>
</dbReference>
<evidence type="ECO:0000256" key="3">
    <source>
        <dbReference type="ARBA" id="ARBA00023157"/>
    </source>
</evidence>
<feature type="domain" description="Peptidase S1" evidence="7">
    <location>
        <begin position="101"/>
        <end position="344"/>
    </location>
</feature>
<evidence type="ECO:0000313" key="9">
    <source>
        <dbReference type="Proteomes" id="UP000828924"/>
    </source>
</evidence>
<organism evidence="8 9">
    <name type="scientific">Streptomyces formicae</name>
    <dbReference type="NCBI Taxonomy" id="1616117"/>
    <lineage>
        <taxon>Bacteria</taxon>
        <taxon>Bacillati</taxon>
        <taxon>Actinomycetota</taxon>
        <taxon>Actinomycetes</taxon>
        <taxon>Kitasatosporales</taxon>
        <taxon>Streptomycetaceae</taxon>
        <taxon>Streptomyces</taxon>
    </lineage>
</organism>
<evidence type="ECO:0000256" key="1">
    <source>
        <dbReference type="ARBA" id="ARBA00007664"/>
    </source>
</evidence>
<dbReference type="SUPFAM" id="SSF69318">
    <property type="entry name" value="Integrin alpha N-terminal domain"/>
    <property type="match status" value="1"/>
</dbReference>
<evidence type="ECO:0000313" key="8">
    <source>
        <dbReference type="EMBL" id="UNM11332.1"/>
    </source>
</evidence>
<evidence type="ECO:0000256" key="4">
    <source>
        <dbReference type="RuleBase" id="RU363034"/>
    </source>
</evidence>
<sequence>MAAHRRVRTALPAAAAALALGGAVLTAVPAQAADSPLPQRQAGQERPAPASQAELQARVDGVKDVFQKNAQQNGGSATSAEGATGDTATAPGPTGSADPKVIGGVDASISEAPWMVQLYYFDDHGNADPADDEGYFCGGTLVAPAKVLTAAHCASGLDWTKHGTVIGGTEKLFTSGEGAAVGVWRQWMNPGYSDATLKGDVAVLTLTSALPYKTLQPTPSTNTASYAPGTPGTVYGWGRTSSTSDDISQTLKKATIPVQSDSACTSLYGSEFVPGQMLCAGNPASGQDAGTVSPCNGDSGGPLVVNGRIAGVVSWGVQDCVATGARSVFAKTSTFAGLINPRIDDANVNFDDKADLFTRASTGEGFAYMSRGASLGDRVSLGDWRGINLVRQADLNRDYYQDFVFRTDGGELWWWGYDAAQDAYTDHRIGSGWGSFRNIAVTGDVTGDGFADITANDSAGTLWLWTGLGNGTFNSKKKIGVGWSTYQVYGKGDYSGDGWPDLLARDAQARLWVYKGTGNAGSPFSARVQVGHGWNFTAYATTGDLTGDGRADFMVRDSSGYLWAYKGTGSASAPFALSQRIKVGTGWKSYALFG</sequence>
<feature type="chain" id="PRO_5046525127" evidence="6">
    <location>
        <begin position="33"/>
        <end position="594"/>
    </location>
</feature>
<dbReference type="PANTHER" id="PTHR24276:SF98">
    <property type="entry name" value="FI18310P1-RELATED"/>
    <property type="match status" value="1"/>
</dbReference>
<dbReference type="CDD" id="cd00190">
    <property type="entry name" value="Tryp_SPc"/>
    <property type="match status" value="1"/>
</dbReference>
<dbReference type="SMART" id="SM00020">
    <property type="entry name" value="Tryp_SPc"/>
    <property type="match status" value="1"/>
</dbReference>
<dbReference type="PRINTS" id="PR00722">
    <property type="entry name" value="CHYMOTRYPSIN"/>
</dbReference>
<dbReference type="InterPro" id="IPR009003">
    <property type="entry name" value="Peptidase_S1_PA"/>
</dbReference>